<dbReference type="PROSITE" id="PS50404">
    <property type="entry name" value="GST_NTER"/>
    <property type="match status" value="1"/>
</dbReference>
<evidence type="ECO:0000259" key="1">
    <source>
        <dbReference type="PROSITE" id="PS50404"/>
    </source>
</evidence>
<dbReference type="SUPFAM" id="SSF52833">
    <property type="entry name" value="Thioredoxin-like"/>
    <property type="match status" value="1"/>
</dbReference>
<dbReference type="CDD" id="cd03192">
    <property type="entry name" value="GST_C_Sigma_like"/>
    <property type="match status" value="1"/>
</dbReference>
<dbReference type="PANTHER" id="PTHR11571">
    <property type="entry name" value="GLUTATHIONE S-TRANSFERASE"/>
    <property type="match status" value="1"/>
</dbReference>
<dbReference type="SUPFAM" id="SSF47616">
    <property type="entry name" value="GST C-terminal domain-like"/>
    <property type="match status" value="1"/>
</dbReference>
<dbReference type="InterPro" id="IPR050213">
    <property type="entry name" value="GST_superfamily"/>
</dbReference>
<feature type="domain" description="GST N-terminal" evidence="1">
    <location>
        <begin position="74"/>
        <end position="152"/>
    </location>
</feature>
<protein>
    <recommendedName>
        <fullName evidence="6">Glutathione S-transferase</fullName>
    </recommendedName>
</protein>
<dbReference type="Proteomes" id="UP000747110">
    <property type="component" value="Unassembled WGS sequence"/>
</dbReference>
<dbReference type="SFLD" id="SFLDS00019">
    <property type="entry name" value="Glutathione_Transferase_(cytos"/>
    <property type="match status" value="1"/>
</dbReference>
<evidence type="ECO:0008006" key="6">
    <source>
        <dbReference type="Google" id="ProtNLM"/>
    </source>
</evidence>
<dbReference type="InterPro" id="IPR036282">
    <property type="entry name" value="Glutathione-S-Trfase_C_sf"/>
</dbReference>
<dbReference type="SFLD" id="SFLDG00363">
    <property type="entry name" value="AMPS_(cytGST):_Alpha-__Mu-__Pi"/>
    <property type="match status" value="1"/>
</dbReference>
<evidence type="ECO:0000259" key="2">
    <source>
        <dbReference type="PROSITE" id="PS50405"/>
    </source>
</evidence>
<dbReference type="Pfam" id="PF02798">
    <property type="entry name" value="GST_N"/>
    <property type="match status" value="1"/>
</dbReference>
<dbReference type="InterPro" id="IPR004045">
    <property type="entry name" value="Glutathione_S-Trfase_N"/>
</dbReference>
<dbReference type="EMBL" id="BNCQ01000049">
    <property type="protein sequence ID" value="GIM13522.1"/>
    <property type="molecule type" value="Genomic_DNA"/>
</dbReference>
<dbReference type="Gene3D" id="1.20.1050.10">
    <property type="match status" value="1"/>
</dbReference>
<dbReference type="Gene3D" id="3.40.30.10">
    <property type="entry name" value="Glutaredoxin"/>
    <property type="match status" value="1"/>
</dbReference>
<dbReference type="InterPro" id="IPR004046">
    <property type="entry name" value="GST_C"/>
</dbReference>
<feature type="domain" description="GST C-terminal" evidence="2">
    <location>
        <begin position="154"/>
        <end position="286"/>
    </location>
</feature>
<dbReference type="Proteomes" id="UP000722791">
    <property type="component" value="Unassembled WGS sequence"/>
</dbReference>
<name>A0A8J4CVR0_9CHLO</name>
<dbReference type="PROSITE" id="PS50405">
    <property type="entry name" value="GST_CTER"/>
    <property type="match status" value="1"/>
</dbReference>
<dbReference type="SFLD" id="SFLDG01205">
    <property type="entry name" value="AMPS.1"/>
    <property type="match status" value="1"/>
</dbReference>
<dbReference type="GO" id="GO:0006749">
    <property type="term" value="P:glutathione metabolic process"/>
    <property type="evidence" value="ECO:0007669"/>
    <property type="project" value="TreeGrafter"/>
</dbReference>
<keyword evidence="5" id="KW-1185">Reference proteome</keyword>
<gene>
    <name evidence="3" type="ORF">Vretifemale_17499</name>
    <name evidence="4" type="ORF">Vretimale_16620</name>
</gene>
<evidence type="ECO:0000313" key="5">
    <source>
        <dbReference type="Proteomes" id="UP000747110"/>
    </source>
</evidence>
<dbReference type="OrthoDB" id="414243at2759"/>
<comment type="caution">
    <text evidence="3">The sequence shown here is derived from an EMBL/GenBank/DDBJ whole genome shotgun (WGS) entry which is preliminary data.</text>
</comment>
<accession>A0A8J4CVR0</accession>
<feature type="non-terminal residue" evidence="3">
    <location>
        <position position="1"/>
    </location>
</feature>
<dbReference type="Pfam" id="PF14497">
    <property type="entry name" value="GST_C_3"/>
    <property type="match status" value="1"/>
</dbReference>
<dbReference type="EMBL" id="BNCP01000052">
    <property type="protein sequence ID" value="GIL89724.1"/>
    <property type="molecule type" value="Genomic_DNA"/>
</dbReference>
<proteinExistence type="predicted"/>
<dbReference type="CDD" id="cd03039">
    <property type="entry name" value="GST_N_Sigma_like"/>
    <property type="match status" value="1"/>
</dbReference>
<reference evidence="3" key="1">
    <citation type="journal article" date="2021" name="Proc. Natl. Acad. Sci. U.S.A.">
        <title>Three genomes in the algal genus Volvox reveal the fate of a haploid sex-determining region after a transition to homothallism.</title>
        <authorList>
            <person name="Yamamoto K."/>
            <person name="Hamaji T."/>
            <person name="Kawai-Toyooka H."/>
            <person name="Matsuzaki R."/>
            <person name="Takahashi F."/>
            <person name="Nishimura Y."/>
            <person name="Kawachi M."/>
            <person name="Noguchi H."/>
            <person name="Minakuchi Y."/>
            <person name="Umen J.G."/>
            <person name="Toyoda A."/>
            <person name="Nozaki H."/>
        </authorList>
    </citation>
    <scope>NUCLEOTIDE SEQUENCE</scope>
    <source>
        <strain evidence="4">NIES-3785</strain>
        <strain evidence="3">NIES-3786</strain>
    </source>
</reference>
<organism evidence="3 5">
    <name type="scientific">Volvox reticuliferus</name>
    <dbReference type="NCBI Taxonomy" id="1737510"/>
    <lineage>
        <taxon>Eukaryota</taxon>
        <taxon>Viridiplantae</taxon>
        <taxon>Chlorophyta</taxon>
        <taxon>core chlorophytes</taxon>
        <taxon>Chlorophyceae</taxon>
        <taxon>CS clade</taxon>
        <taxon>Chlamydomonadales</taxon>
        <taxon>Volvocaceae</taxon>
        <taxon>Volvox</taxon>
    </lineage>
</organism>
<dbReference type="GO" id="GO:0004364">
    <property type="term" value="F:glutathione transferase activity"/>
    <property type="evidence" value="ECO:0007669"/>
    <property type="project" value="TreeGrafter"/>
</dbReference>
<dbReference type="InterPro" id="IPR040079">
    <property type="entry name" value="Glutathione_S-Trfase"/>
</dbReference>
<evidence type="ECO:0000313" key="4">
    <source>
        <dbReference type="EMBL" id="GIM13522.1"/>
    </source>
</evidence>
<sequence>NNRYPRAYQYPNWHRITMDHYAIHSAHSVMPTRWTSSRRHVPSSQRCAPALLQHKTARQAGHHKLVAQAALSETALKLHYFGFPGRAEASRLCLTVGSVPYEEVIYTRETWPEHKGQMPFGQVPVLEMEDGKMLAESLAIERYAAKLAGLYPEDPLKAALADQAAFLSDIWEVFAHTIYMPLAQKIAVRRELLVTKIAPKLQNLTKLLETSDEYVAGDKLSYGDIVVFVSLSSLISGILPGVPRDLLEDYPVLKAYRNRIASIPAIKEFYEKRGEGFRAAFKPDAA</sequence>
<dbReference type="InterPro" id="IPR010987">
    <property type="entry name" value="Glutathione-S-Trfase_C-like"/>
</dbReference>
<evidence type="ECO:0000313" key="3">
    <source>
        <dbReference type="EMBL" id="GIL89724.1"/>
    </source>
</evidence>
<dbReference type="InterPro" id="IPR036249">
    <property type="entry name" value="Thioredoxin-like_sf"/>
</dbReference>
<dbReference type="AlphaFoldDB" id="A0A8J4CVR0"/>
<dbReference type="PANTHER" id="PTHR11571:SF150">
    <property type="entry name" value="GLUTATHIONE S-TRANSFERASE"/>
    <property type="match status" value="1"/>
</dbReference>